<dbReference type="Proteomes" id="UP000184222">
    <property type="component" value="Chromosome"/>
</dbReference>
<dbReference type="Gene3D" id="1.10.287.1080">
    <property type="entry name" value="MazG-like"/>
    <property type="match status" value="1"/>
</dbReference>
<sequence>MQIKEAQQTIDKLFKNISHPRLASFIALTEEVGELANEIMQKEIYEEISDNEKIKSELTDVLVCVLEIANLYDINLESEFNKKIQSLEPRVKQWQSSSELLKAKRIKLD</sequence>
<dbReference type="InterPro" id="IPR011411">
    <property type="entry name" value="MazG-related_YvdC"/>
</dbReference>
<dbReference type="PIRSF" id="PIRSF036521">
    <property type="entry name" value="UCP036521_pph"/>
    <property type="match status" value="1"/>
</dbReference>
<evidence type="ECO:0000313" key="3">
    <source>
        <dbReference type="Proteomes" id="UP000184222"/>
    </source>
</evidence>
<dbReference type="GO" id="GO:0016787">
    <property type="term" value="F:hydrolase activity"/>
    <property type="evidence" value="ECO:0007669"/>
    <property type="project" value="UniProtKB-KW"/>
</dbReference>
<dbReference type="OrthoDB" id="5605575at2"/>
<dbReference type="STRING" id="573570.F7310_08195"/>
<reference evidence="2 3" key="1">
    <citation type="journal article" date="2016" name="Appl. Environ. Microbiol.">
        <title>Whole genome relationships among Francisella bacteria of diverse origin define new species and provide specific regions for detection.</title>
        <authorList>
            <person name="Challacombe J.F."/>
            <person name="Petersen J.M."/>
            <person name="Gallegos-Graves V."/>
            <person name="Hodge D."/>
            <person name="Pillai S."/>
            <person name="Kuske C.R."/>
        </authorList>
    </citation>
    <scope>NUCLEOTIDE SEQUENCE [LARGE SCALE GENOMIC DNA]</scope>
    <source>
        <strain evidence="3">TX07-7310</strain>
    </source>
</reference>
<dbReference type="InterPro" id="IPR004518">
    <property type="entry name" value="MazG-like_dom"/>
</dbReference>
<dbReference type="PANTHER" id="PTHR42692">
    <property type="entry name" value="NUCLEOTIDE PYROPHOSPHOHYDROLASE"/>
    <property type="match status" value="1"/>
</dbReference>
<dbReference type="SUPFAM" id="SSF101386">
    <property type="entry name" value="all-alpha NTP pyrophosphatases"/>
    <property type="match status" value="1"/>
</dbReference>
<keyword evidence="3" id="KW-1185">Reference proteome</keyword>
<dbReference type="RefSeq" id="WP_072713133.1">
    <property type="nucleotide sequence ID" value="NZ_CP016796.1"/>
</dbReference>
<protein>
    <submittedName>
        <fullName evidence="2">Nucleotide pyrophosphohydrolase</fullName>
    </submittedName>
</protein>
<proteinExistence type="predicted"/>
<dbReference type="Pfam" id="PF03819">
    <property type="entry name" value="MazG"/>
    <property type="match status" value="1"/>
</dbReference>
<dbReference type="CDD" id="cd11523">
    <property type="entry name" value="NTP-PPase"/>
    <property type="match status" value="1"/>
</dbReference>
<accession>A0A1L4BU24</accession>
<evidence type="ECO:0000259" key="1">
    <source>
        <dbReference type="Pfam" id="PF03819"/>
    </source>
</evidence>
<name>A0A1L4BU24_9GAMM</name>
<organism evidence="2 3">
    <name type="scientific">Francisella uliginis</name>
    <dbReference type="NCBI Taxonomy" id="573570"/>
    <lineage>
        <taxon>Bacteria</taxon>
        <taxon>Pseudomonadati</taxon>
        <taxon>Pseudomonadota</taxon>
        <taxon>Gammaproteobacteria</taxon>
        <taxon>Thiotrichales</taxon>
        <taxon>Francisellaceae</taxon>
        <taxon>Francisella</taxon>
    </lineage>
</organism>
<dbReference type="EMBL" id="CP016796">
    <property type="protein sequence ID" value="API87346.1"/>
    <property type="molecule type" value="Genomic_DNA"/>
</dbReference>
<dbReference type="InterPro" id="IPR047046">
    <property type="entry name" value="YpjD/YvdC"/>
</dbReference>
<dbReference type="KEGG" id="frx:F7310_08195"/>
<evidence type="ECO:0000313" key="2">
    <source>
        <dbReference type="EMBL" id="API87346.1"/>
    </source>
</evidence>
<dbReference type="PANTHER" id="PTHR42692:SF2">
    <property type="entry name" value="IG HYPOTHETICAL 16995"/>
    <property type="match status" value="1"/>
</dbReference>
<dbReference type="AlphaFoldDB" id="A0A1L4BU24"/>
<keyword evidence="2" id="KW-0378">Hydrolase</keyword>
<feature type="domain" description="NTP pyrophosphohydrolase MazG-like" evidence="1">
    <location>
        <begin position="27"/>
        <end position="90"/>
    </location>
</feature>
<gene>
    <name evidence="2" type="ORF">F7310_08195</name>
</gene>